<accession>A0A375C340</accession>
<name>A0A375C340_9BURK</name>
<dbReference type="Proteomes" id="UP000256805">
    <property type="component" value="Unassembled WGS sequence"/>
</dbReference>
<evidence type="ECO:0000313" key="3">
    <source>
        <dbReference type="Proteomes" id="UP000256805"/>
    </source>
</evidence>
<protein>
    <submittedName>
        <fullName evidence="1">Uncharacterized protein</fullName>
    </submittedName>
</protein>
<reference evidence="1" key="2">
    <citation type="submission" date="2018-01" db="EMBL/GenBank/DDBJ databases">
        <authorList>
            <person name="Clerissi C."/>
        </authorList>
    </citation>
    <scope>NUCLEOTIDE SEQUENCE</scope>
    <source>
        <strain evidence="1">Cupriavidus taiwanensis LMG 19430</strain>
    </source>
</reference>
<sequence>MREQAGLYRLPYPAAAALAFAGVRKRVHRRGQGMRKTN</sequence>
<dbReference type="AlphaFoldDB" id="A0A375C340"/>
<reference evidence="2 3" key="1">
    <citation type="submission" date="2018-01" db="EMBL/GenBank/DDBJ databases">
        <authorList>
            <person name="Gaut B.S."/>
            <person name="Morton B.R."/>
            <person name="Clegg M.T."/>
            <person name="Duvall M.R."/>
        </authorList>
    </citation>
    <scope>NUCLEOTIDE SEQUENCE [LARGE SCALE GENOMIC DNA]</scope>
    <source>
        <strain evidence="2">Cupriavidus taiwanensis cmp 52</strain>
    </source>
</reference>
<dbReference type="EMBL" id="OFSN01000010">
    <property type="protein sequence ID" value="SOY62059.1"/>
    <property type="molecule type" value="Genomic_DNA"/>
</dbReference>
<gene>
    <name evidence="1" type="ORF">CBM2586_A50304</name>
    <name evidence="2" type="ORF">CBM2634_A160277</name>
</gene>
<dbReference type="EMBL" id="OVTA01000008">
    <property type="protein sequence ID" value="SPR96921.1"/>
    <property type="molecule type" value="Genomic_DNA"/>
</dbReference>
<proteinExistence type="predicted"/>
<organism evidence="1">
    <name type="scientific">Cupriavidus taiwanensis</name>
    <dbReference type="NCBI Taxonomy" id="164546"/>
    <lineage>
        <taxon>Bacteria</taxon>
        <taxon>Pseudomonadati</taxon>
        <taxon>Pseudomonadota</taxon>
        <taxon>Betaproteobacteria</taxon>
        <taxon>Burkholderiales</taxon>
        <taxon>Burkholderiaceae</taxon>
        <taxon>Cupriavidus</taxon>
    </lineage>
</organism>
<dbReference type="Proteomes" id="UP000257016">
    <property type="component" value="Unassembled WGS sequence"/>
</dbReference>
<evidence type="ECO:0000313" key="1">
    <source>
        <dbReference type="EMBL" id="SOY62059.1"/>
    </source>
</evidence>
<evidence type="ECO:0000313" key="2">
    <source>
        <dbReference type="EMBL" id="SPR96921.1"/>
    </source>
</evidence>